<dbReference type="InterPro" id="IPR017168">
    <property type="entry name" value="CHR-like"/>
</dbReference>
<dbReference type="GO" id="GO:0031505">
    <property type="term" value="P:fungal-type cell wall organization"/>
    <property type="evidence" value="ECO:0007669"/>
    <property type="project" value="TreeGrafter"/>
</dbReference>
<evidence type="ECO:0000256" key="8">
    <source>
        <dbReference type="ARBA" id="ARBA00022801"/>
    </source>
</evidence>
<dbReference type="GO" id="GO:0016757">
    <property type="term" value="F:glycosyltransferase activity"/>
    <property type="evidence" value="ECO:0007669"/>
    <property type="project" value="UniProtKB-KW"/>
</dbReference>
<evidence type="ECO:0000256" key="5">
    <source>
        <dbReference type="ARBA" id="ARBA00022676"/>
    </source>
</evidence>
<dbReference type="SUPFAM" id="SSF49899">
    <property type="entry name" value="Concanavalin A-like lectins/glucanases"/>
    <property type="match status" value="1"/>
</dbReference>
<evidence type="ECO:0000256" key="18">
    <source>
        <dbReference type="PIRSR" id="PIRSR037299-2"/>
    </source>
</evidence>
<comment type="subcellular location">
    <subcellularLocation>
        <location evidence="2">Cell envelope</location>
    </subcellularLocation>
    <subcellularLocation>
        <location evidence="3">Membrane</location>
        <topology evidence="3">Lipid-anchor</topology>
        <topology evidence="3">GPI-anchor</topology>
    </subcellularLocation>
</comment>
<evidence type="ECO:0000256" key="20">
    <source>
        <dbReference type="SAM" id="SignalP"/>
    </source>
</evidence>
<evidence type="ECO:0000256" key="2">
    <source>
        <dbReference type="ARBA" id="ARBA00004196"/>
    </source>
</evidence>
<dbReference type="InterPro" id="IPR013320">
    <property type="entry name" value="ConA-like_dom_sf"/>
</dbReference>
<feature type="region of interest" description="Disordered" evidence="19">
    <location>
        <begin position="279"/>
        <end position="316"/>
    </location>
</feature>
<evidence type="ECO:0000256" key="15">
    <source>
        <dbReference type="ARBA" id="ARBA00038074"/>
    </source>
</evidence>
<keyword evidence="6" id="KW-0808">Transferase</keyword>
<dbReference type="CDD" id="cd02183">
    <property type="entry name" value="GH16_fungal_CRH1_transglycosylase"/>
    <property type="match status" value="1"/>
</dbReference>
<evidence type="ECO:0000256" key="4">
    <source>
        <dbReference type="ARBA" id="ARBA00022622"/>
    </source>
</evidence>
<keyword evidence="10 18" id="KW-1015">Disulfide bond</keyword>
<evidence type="ECO:0000256" key="13">
    <source>
        <dbReference type="ARBA" id="ARBA00023295"/>
    </source>
</evidence>
<dbReference type="EC" id="3.2.-.-" evidence="16"/>
<dbReference type="GO" id="GO:0008843">
    <property type="term" value="F:endochitinase activity"/>
    <property type="evidence" value="ECO:0007669"/>
    <property type="project" value="UniProtKB-EC"/>
</dbReference>
<feature type="chain" id="PRO_5001860060" description="Crh-like protein" evidence="20">
    <location>
        <begin position="22"/>
        <end position="499"/>
    </location>
</feature>
<reference evidence="22" key="1">
    <citation type="submission" date="2013-05" db="EMBL/GenBank/DDBJ databases">
        <title>Draft genome sequences of six wheat associated Fusarium spp. isolates.</title>
        <authorList>
            <person name="Moolhuijzen P.M."/>
            <person name="Manners J.M."/>
            <person name="Wilcox S."/>
            <person name="Bellgard M.I."/>
            <person name="Gardiner D.M."/>
        </authorList>
    </citation>
    <scope>NUCLEOTIDE SEQUENCE</scope>
    <source>
        <strain evidence="22">CS3069</strain>
    </source>
</reference>
<feature type="region of interest" description="Disordered" evidence="19">
    <location>
        <begin position="328"/>
        <end position="377"/>
    </location>
</feature>
<dbReference type="PANTHER" id="PTHR10963">
    <property type="entry name" value="GLYCOSYL HYDROLASE-RELATED"/>
    <property type="match status" value="1"/>
</dbReference>
<dbReference type="PANTHER" id="PTHR10963:SF68">
    <property type="entry name" value="GLYCOSIDASE CRH1-RELATED"/>
    <property type="match status" value="1"/>
</dbReference>
<evidence type="ECO:0000256" key="12">
    <source>
        <dbReference type="ARBA" id="ARBA00023288"/>
    </source>
</evidence>
<evidence type="ECO:0000256" key="17">
    <source>
        <dbReference type="PIRSR" id="PIRSR037299-1"/>
    </source>
</evidence>
<keyword evidence="11" id="KW-0325">Glycoprotein</keyword>
<keyword evidence="14" id="KW-0961">Cell wall biogenesis/degradation</keyword>
<feature type="compositionally biased region" description="Low complexity" evidence="19">
    <location>
        <begin position="396"/>
        <end position="415"/>
    </location>
</feature>
<evidence type="ECO:0000256" key="11">
    <source>
        <dbReference type="ARBA" id="ARBA00023180"/>
    </source>
</evidence>
<dbReference type="InterPro" id="IPR050546">
    <property type="entry name" value="Glycosyl_Hydrlase_16"/>
</dbReference>
<dbReference type="Pfam" id="PF00722">
    <property type="entry name" value="Glyco_hydro_16"/>
    <property type="match status" value="1"/>
</dbReference>
<keyword evidence="4" id="KW-0336">GPI-anchor</keyword>
<evidence type="ECO:0000256" key="19">
    <source>
        <dbReference type="SAM" id="MobiDB-lite"/>
    </source>
</evidence>
<dbReference type="PROSITE" id="PS51762">
    <property type="entry name" value="GH16_2"/>
    <property type="match status" value="1"/>
</dbReference>
<feature type="active site" description="Nucleophile" evidence="17">
    <location>
        <position position="121"/>
    </location>
</feature>
<comment type="catalytic activity">
    <reaction evidence="1">
        <text>Random endo-hydrolysis of N-acetyl-beta-D-glucosaminide (1-&gt;4)-beta-linkages in chitin and chitodextrins.</text>
        <dbReference type="EC" id="3.2.1.14"/>
    </reaction>
</comment>
<evidence type="ECO:0000256" key="3">
    <source>
        <dbReference type="ARBA" id="ARBA00004589"/>
    </source>
</evidence>
<evidence type="ECO:0000256" key="7">
    <source>
        <dbReference type="ARBA" id="ARBA00022729"/>
    </source>
</evidence>
<evidence type="ECO:0000256" key="1">
    <source>
        <dbReference type="ARBA" id="ARBA00000822"/>
    </source>
</evidence>
<feature type="compositionally biased region" description="Polar residues" evidence="19">
    <location>
        <begin position="458"/>
        <end position="478"/>
    </location>
</feature>
<comment type="caution">
    <text evidence="22">The sequence shown here is derived from an EMBL/GenBank/DDBJ whole genome shotgun (WGS) entry which is preliminary data.</text>
</comment>
<evidence type="ECO:0000256" key="9">
    <source>
        <dbReference type="ARBA" id="ARBA00023136"/>
    </source>
</evidence>
<evidence type="ECO:0000256" key="10">
    <source>
        <dbReference type="ARBA" id="ARBA00023157"/>
    </source>
</evidence>
<dbReference type="InterPro" id="IPR000757">
    <property type="entry name" value="Beta-glucanase-like"/>
</dbReference>
<feature type="compositionally biased region" description="Basic and acidic residues" evidence="19">
    <location>
        <begin position="429"/>
        <end position="439"/>
    </location>
</feature>
<evidence type="ECO:0000259" key="21">
    <source>
        <dbReference type="PROSITE" id="PS51762"/>
    </source>
</evidence>
<dbReference type="AlphaFoldDB" id="A0A090MI97"/>
<keyword evidence="9 16" id="KW-0472">Membrane</keyword>
<keyword evidence="13" id="KW-0326">Glycosidase</keyword>
<evidence type="ECO:0000256" key="6">
    <source>
        <dbReference type="ARBA" id="ARBA00022679"/>
    </source>
</evidence>
<evidence type="ECO:0000313" key="22">
    <source>
        <dbReference type="EMBL" id="CEG04702.1"/>
    </source>
</evidence>
<dbReference type="Gene3D" id="2.60.120.200">
    <property type="match status" value="1"/>
</dbReference>
<dbReference type="EMBL" id="CBMI010001866">
    <property type="protein sequence ID" value="CEG04702.1"/>
    <property type="molecule type" value="Genomic_DNA"/>
</dbReference>
<keyword evidence="8 16" id="KW-0378">Hydrolase</keyword>
<sequence length="499" mass="52973">MLSKAFTTAAMALAYAGMATAQTFTECNPLEKTCPPNPAFGDQKIDCDFAKGACSAFHNMIATDIKYNEQGALFQINKETEAPTIRSDNYLMFGRLDVVVQAAKGAGIVTSVVLQSDDLDEIDWEWTGGDDARVQSNYFAKGDTTSYDRAIYHPVSTPLDTTHKYSVEWTSKKIDWLIDDVVVRTLNAAEVANRKGYEMPQTPMQVKLGTWVAGGKNSNEGTREWAGGYTDFKQAPFDAYYRSVTIIDYAGKDAPGQSGAKEYVWTDKTGSWESIKVKKTLSEGNDEETSASTTVSKVSKTTQTAQPTKTKTEAHTTIVEETTSVVLTKTETAQHESKTHESKTLETKVVETKTESAKETKVIESKTESAKETKETKITEVATTFSTATATATATAVASTVTTEEAAATPTEGSNSGSGSGSSSGSGSDSDKSESDSGSKPEVNPGTNSGAAVDPATPSGTATEAAPSDTTPIAVNSGSRMTGSIVAAFAGLMIAQILI</sequence>
<feature type="compositionally biased region" description="Low complexity" evidence="19">
    <location>
        <begin position="290"/>
        <end position="309"/>
    </location>
</feature>
<name>A0A090MI97_9HYPO</name>
<feature type="active site" description="Proton donor" evidence="17">
    <location>
        <position position="125"/>
    </location>
</feature>
<dbReference type="GO" id="GO:0098552">
    <property type="term" value="C:side of membrane"/>
    <property type="evidence" value="ECO:0007669"/>
    <property type="project" value="UniProtKB-KW"/>
</dbReference>
<keyword evidence="7 20" id="KW-0732">Signal</keyword>
<dbReference type="GO" id="GO:0009277">
    <property type="term" value="C:fungal-type cell wall"/>
    <property type="evidence" value="ECO:0007669"/>
    <property type="project" value="TreeGrafter"/>
</dbReference>
<feature type="signal peptide" evidence="20">
    <location>
        <begin position="1"/>
        <end position="21"/>
    </location>
</feature>
<feature type="compositionally biased region" description="Basic and acidic residues" evidence="19">
    <location>
        <begin position="332"/>
        <end position="377"/>
    </location>
</feature>
<accession>A0A090MI97</accession>
<comment type="similarity">
    <text evidence="15">Belongs to the glycosyl hydrolase 16 family. CRH1 subfamily.</text>
</comment>
<keyword evidence="5" id="KW-0328">Glycosyltransferase</keyword>
<proteinExistence type="inferred from homology"/>
<organism evidence="22">
    <name type="scientific">Fusarium clavum</name>
    <dbReference type="NCBI Taxonomy" id="2594811"/>
    <lineage>
        <taxon>Eukaryota</taxon>
        <taxon>Fungi</taxon>
        <taxon>Dikarya</taxon>
        <taxon>Ascomycota</taxon>
        <taxon>Pezizomycotina</taxon>
        <taxon>Sordariomycetes</taxon>
        <taxon>Hypocreomycetidae</taxon>
        <taxon>Hypocreales</taxon>
        <taxon>Nectriaceae</taxon>
        <taxon>Fusarium</taxon>
        <taxon>Fusarium incarnatum-equiseti species complex</taxon>
    </lineage>
</organism>
<feature type="region of interest" description="Disordered" evidence="19">
    <location>
        <begin position="396"/>
        <end position="478"/>
    </location>
</feature>
<keyword evidence="12" id="KW-0449">Lipoprotein</keyword>
<feature type="disulfide bond" evidence="18">
    <location>
        <begin position="27"/>
        <end position="34"/>
    </location>
</feature>
<feature type="domain" description="GH16" evidence="21">
    <location>
        <begin position="30"/>
        <end position="241"/>
    </location>
</feature>
<dbReference type="GO" id="GO:0005975">
    <property type="term" value="P:carbohydrate metabolic process"/>
    <property type="evidence" value="ECO:0007669"/>
    <property type="project" value="InterPro"/>
</dbReference>
<evidence type="ECO:0000256" key="16">
    <source>
        <dbReference type="PIRNR" id="PIRNR037299"/>
    </source>
</evidence>
<evidence type="ECO:0000256" key="14">
    <source>
        <dbReference type="ARBA" id="ARBA00023316"/>
    </source>
</evidence>
<protein>
    <recommendedName>
        <fullName evidence="16">Crh-like protein</fullName>
        <ecNumber evidence="16">3.2.-.-</ecNumber>
    </recommendedName>
</protein>
<gene>
    <name evidence="22" type="ORF">BN850_0070450</name>
</gene>
<dbReference type="PIRSF" id="PIRSF037299">
    <property type="entry name" value="Glycosidase_CRH1_prd"/>
    <property type="match status" value="1"/>
</dbReference>